<evidence type="ECO:0000313" key="3">
    <source>
        <dbReference type="Proteomes" id="UP000184356"/>
    </source>
</evidence>
<feature type="compositionally biased region" description="Polar residues" evidence="1">
    <location>
        <begin position="1132"/>
        <end position="1146"/>
    </location>
</feature>
<protein>
    <submittedName>
        <fullName evidence="2">Uncharacterized protein</fullName>
    </submittedName>
</protein>
<organism evidence="2 3">
    <name type="scientific">Aspergillus sydowii CBS 593.65</name>
    <dbReference type="NCBI Taxonomy" id="1036612"/>
    <lineage>
        <taxon>Eukaryota</taxon>
        <taxon>Fungi</taxon>
        <taxon>Dikarya</taxon>
        <taxon>Ascomycota</taxon>
        <taxon>Pezizomycotina</taxon>
        <taxon>Eurotiomycetes</taxon>
        <taxon>Eurotiomycetidae</taxon>
        <taxon>Eurotiales</taxon>
        <taxon>Aspergillaceae</taxon>
        <taxon>Aspergillus</taxon>
        <taxon>Aspergillus subgen. Nidulantes</taxon>
    </lineage>
</organism>
<feature type="compositionally biased region" description="Polar residues" evidence="1">
    <location>
        <begin position="559"/>
        <end position="575"/>
    </location>
</feature>
<feature type="compositionally biased region" description="Basic and acidic residues" evidence="1">
    <location>
        <begin position="833"/>
        <end position="843"/>
    </location>
</feature>
<accession>A0A1L9TGS3</accession>
<feature type="compositionally biased region" description="Polar residues" evidence="1">
    <location>
        <begin position="493"/>
        <end position="517"/>
    </location>
</feature>
<name>A0A1L9TGS3_9EURO</name>
<feature type="compositionally biased region" description="Pro residues" evidence="1">
    <location>
        <begin position="637"/>
        <end position="647"/>
    </location>
</feature>
<feature type="compositionally biased region" description="Basic and acidic residues" evidence="1">
    <location>
        <begin position="718"/>
        <end position="729"/>
    </location>
</feature>
<reference evidence="3" key="1">
    <citation type="journal article" date="2017" name="Genome Biol.">
        <title>Comparative genomics reveals high biological diversity and specific adaptations in the industrially and medically important fungal genus Aspergillus.</title>
        <authorList>
            <person name="de Vries R.P."/>
            <person name="Riley R."/>
            <person name="Wiebenga A."/>
            <person name="Aguilar-Osorio G."/>
            <person name="Amillis S."/>
            <person name="Uchima C.A."/>
            <person name="Anderluh G."/>
            <person name="Asadollahi M."/>
            <person name="Askin M."/>
            <person name="Barry K."/>
            <person name="Battaglia E."/>
            <person name="Bayram O."/>
            <person name="Benocci T."/>
            <person name="Braus-Stromeyer S.A."/>
            <person name="Caldana C."/>
            <person name="Canovas D."/>
            <person name="Cerqueira G.C."/>
            <person name="Chen F."/>
            <person name="Chen W."/>
            <person name="Choi C."/>
            <person name="Clum A."/>
            <person name="Dos Santos R.A."/>
            <person name="Damasio A.R."/>
            <person name="Diallinas G."/>
            <person name="Emri T."/>
            <person name="Fekete E."/>
            <person name="Flipphi M."/>
            <person name="Freyberg S."/>
            <person name="Gallo A."/>
            <person name="Gournas C."/>
            <person name="Habgood R."/>
            <person name="Hainaut M."/>
            <person name="Harispe M.L."/>
            <person name="Henrissat B."/>
            <person name="Hilden K.S."/>
            <person name="Hope R."/>
            <person name="Hossain A."/>
            <person name="Karabika E."/>
            <person name="Karaffa L."/>
            <person name="Karanyi Z."/>
            <person name="Krasevec N."/>
            <person name="Kuo A."/>
            <person name="Kusch H."/>
            <person name="LaButti K."/>
            <person name="Lagendijk E.L."/>
            <person name="Lapidus A."/>
            <person name="Levasseur A."/>
            <person name="Lindquist E."/>
            <person name="Lipzen A."/>
            <person name="Logrieco A.F."/>
            <person name="MacCabe A."/>
            <person name="Maekelae M.R."/>
            <person name="Malavazi I."/>
            <person name="Melin P."/>
            <person name="Meyer V."/>
            <person name="Mielnichuk N."/>
            <person name="Miskei M."/>
            <person name="Molnar A.P."/>
            <person name="Mule G."/>
            <person name="Ngan C.Y."/>
            <person name="Orejas M."/>
            <person name="Orosz E."/>
            <person name="Ouedraogo J.P."/>
            <person name="Overkamp K.M."/>
            <person name="Park H.-S."/>
            <person name="Perrone G."/>
            <person name="Piumi F."/>
            <person name="Punt P.J."/>
            <person name="Ram A.F."/>
            <person name="Ramon A."/>
            <person name="Rauscher S."/>
            <person name="Record E."/>
            <person name="Riano-Pachon D.M."/>
            <person name="Robert V."/>
            <person name="Roehrig J."/>
            <person name="Ruller R."/>
            <person name="Salamov A."/>
            <person name="Salih N.S."/>
            <person name="Samson R.A."/>
            <person name="Sandor E."/>
            <person name="Sanguinetti M."/>
            <person name="Schuetze T."/>
            <person name="Sepcic K."/>
            <person name="Shelest E."/>
            <person name="Sherlock G."/>
            <person name="Sophianopoulou V."/>
            <person name="Squina F.M."/>
            <person name="Sun H."/>
            <person name="Susca A."/>
            <person name="Todd R.B."/>
            <person name="Tsang A."/>
            <person name="Unkles S.E."/>
            <person name="van de Wiele N."/>
            <person name="van Rossen-Uffink D."/>
            <person name="Oliveira J.V."/>
            <person name="Vesth T.C."/>
            <person name="Visser J."/>
            <person name="Yu J.-H."/>
            <person name="Zhou M."/>
            <person name="Andersen M.R."/>
            <person name="Archer D.B."/>
            <person name="Baker S.E."/>
            <person name="Benoit I."/>
            <person name="Brakhage A.A."/>
            <person name="Braus G.H."/>
            <person name="Fischer R."/>
            <person name="Frisvad J.C."/>
            <person name="Goldman G.H."/>
            <person name="Houbraken J."/>
            <person name="Oakley B."/>
            <person name="Pocsi I."/>
            <person name="Scazzocchio C."/>
            <person name="Seiboth B."/>
            <person name="vanKuyk P.A."/>
            <person name="Wortman J."/>
            <person name="Dyer P.S."/>
            <person name="Grigoriev I.V."/>
        </authorList>
    </citation>
    <scope>NUCLEOTIDE SEQUENCE [LARGE SCALE GENOMIC DNA]</scope>
    <source>
        <strain evidence="3">CBS 593.65</strain>
    </source>
</reference>
<feature type="compositionally biased region" description="Basic and acidic residues" evidence="1">
    <location>
        <begin position="1087"/>
        <end position="1105"/>
    </location>
</feature>
<feature type="compositionally biased region" description="Pro residues" evidence="1">
    <location>
        <begin position="454"/>
        <end position="469"/>
    </location>
</feature>
<dbReference type="AlphaFoldDB" id="A0A1L9TGS3"/>
<feature type="compositionally biased region" description="Low complexity" evidence="1">
    <location>
        <begin position="363"/>
        <end position="382"/>
    </location>
</feature>
<dbReference type="OrthoDB" id="5335210at2759"/>
<feature type="compositionally biased region" description="Basic and acidic residues" evidence="1">
    <location>
        <begin position="50"/>
        <end position="60"/>
    </location>
</feature>
<dbReference type="Proteomes" id="UP000184356">
    <property type="component" value="Unassembled WGS sequence"/>
</dbReference>
<feature type="compositionally biased region" description="Pro residues" evidence="1">
    <location>
        <begin position="665"/>
        <end position="681"/>
    </location>
</feature>
<evidence type="ECO:0000256" key="1">
    <source>
        <dbReference type="SAM" id="MobiDB-lite"/>
    </source>
</evidence>
<feature type="compositionally biased region" description="Polar residues" evidence="1">
    <location>
        <begin position="233"/>
        <end position="281"/>
    </location>
</feature>
<feature type="compositionally biased region" description="Basic and acidic residues" evidence="1">
    <location>
        <begin position="580"/>
        <end position="609"/>
    </location>
</feature>
<feature type="region of interest" description="Disordered" evidence="1">
    <location>
        <begin position="450"/>
        <end position="946"/>
    </location>
</feature>
<feature type="region of interest" description="Disordered" evidence="1">
    <location>
        <begin position="362"/>
        <end position="405"/>
    </location>
</feature>
<feature type="compositionally biased region" description="Basic and acidic residues" evidence="1">
    <location>
        <begin position="10"/>
        <end position="25"/>
    </location>
</feature>
<feature type="compositionally biased region" description="Polar residues" evidence="1">
    <location>
        <begin position="309"/>
        <end position="320"/>
    </location>
</feature>
<keyword evidence="3" id="KW-1185">Reference proteome</keyword>
<dbReference type="VEuPathDB" id="FungiDB:ASPSYDRAFT_150906"/>
<feature type="region of interest" description="Disordered" evidence="1">
    <location>
        <begin position="1"/>
        <end position="67"/>
    </location>
</feature>
<dbReference type="GeneID" id="63758125"/>
<dbReference type="EMBL" id="KV878586">
    <property type="protein sequence ID" value="OJJ58626.1"/>
    <property type="molecule type" value="Genomic_DNA"/>
</dbReference>
<sequence length="1156" mass="125688">MNRFRKSKKEQREKKEKKEKIKDEIVITETSVPPIPPPATTFGGMLKKGKKEEAEPKPDLDLSTALPSTDDFRTSLLMPKLSARFSMLREQDDPGSMIGKASDDSVLFPKRASRLNLFGHNPTLLSDIDEVSTHSRPSFNMGRGSYASGSDGCTGDDDAQSQKGSIMSRGRRTEGNNLFGGRQKVYKITPSGSGRAGRAIYEHDIGHSLFRPKFNETEREEVYSPHESEDAHSSVSSFNRATYSSTASGPTLNGRTSTAATSVDENMATSPAQTHFSSSESVALPKPTGPGMASERGSVRTRRLYGQALEQSVHSQQASTLHRLENLNRQRAGTPEIPALNRSYSRSATNLRNGLQKLAIAEPSPAASRPTSPPSSATSPTRQLAEPELRPPGHSQLPLSPPVSENEEATFVAALQPGDRGKATAMGMFNKPRTAYDENQFSRRQLQMFQGRNTPPPRQQSPAPVPASAPPQDVSARSRGFSNASHRSRPGSAASSHYSEAQRPVSRSTGKSVNASPARTGHIGTFFDNSSPSETEDEGYHPSRDDYSMHSDHPAFRSRTPSKPSTPTGDENNCTLPEVRYSDLGDLKPIAEHTEHAPELTSDTPEKPDSPTLPAGLGLSGLVRTHLRHDSDKSSILPPPSPRFPPPTDDDDTPRESTIELPQPALAPHPPSNAPPPPPIPDWRDELAAQHRRQGSTETQKEREEFENELAERRRRVQEKLRDFADESRAASPVSGRQTPDFGPRPGNAFALLKNKPSKHHLFGRGEPRGMKGLPFGGNASTPALVSEDPWAEEDRVSFPSLGNLGKHGNSSAPQVAEQPRSMRSRIASFGRRSNDDSRESSRSRGASPHTSFRARRDRSNSNTSSRSKSRSRRDRDNLTTLEEDETASDNSFSSGNGRRGVISVASSARPSIEAHDRLAYDRSSSAASGRYQPESRSATPIHDRPFAVPVANSPSIGAPRPSPAAPPFSANATPPLYDIAGDSAATTAAIQHAQSLPQRAAVHTGLQKRSIDKTKISEPTFISCTSNVPTVGLPPGASLSNGMETPPLPPMNPRRRRQTTTQTILGAFKNDKHDSHDSNPMPVSKPDQELPEEHSTFVDDDRSRSRSRPRNRLRKISSEGGDMNSAGRARQTMSTSASPAPTQHQPRIPMDGGMF</sequence>
<feature type="compositionally biased region" description="Basic residues" evidence="1">
    <location>
        <begin position="1106"/>
        <end position="1116"/>
    </location>
</feature>
<dbReference type="STRING" id="1036612.A0A1L9TGS3"/>
<feature type="compositionally biased region" description="Basic and acidic residues" evidence="1">
    <location>
        <begin position="538"/>
        <end position="555"/>
    </location>
</feature>
<gene>
    <name evidence="2" type="ORF">ASPSYDRAFT_150906</name>
</gene>
<dbReference type="RefSeq" id="XP_040702432.1">
    <property type="nucleotide sequence ID" value="XM_040842052.1"/>
</dbReference>
<feature type="region of interest" description="Disordered" evidence="1">
    <location>
        <begin position="136"/>
        <end position="345"/>
    </location>
</feature>
<feature type="region of interest" description="Disordered" evidence="1">
    <location>
        <begin position="1034"/>
        <end position="1156"/>
    </location>
</feature>
<proteinExistence type="predicted"/>
<feature type="compositionally biased region" description="Basic and acidic residues" evidence="1">
    <location>
        <begin position="213"/>
        <end position="232"/>
    </location>
</feature>
<evidence type="ECO:0000313" key="2">
    <source>
        <dbReference type="EMBL" id="OJJ58626.1"/>
    </source>
</evidence>